<sequence>MRFIKCLLFYICLWLQQNVGMAQFHRLPKAVQPVNYDISIVPNLETFVYTGKEKITVNVFKSTKSIKLNSIDLLIRNVTFNSGNKYEILSSDNIVYNNSDETVTINFEKDLPVGNGGILEFDFDGIINEKLNGFYRSKYVSNGVTKFAAVTQFAPTDARRCFPCWDEPAIKATFDITLTVSKGLQAISNMAIKSIKDDLNMITITFERTPIMSTYLVAFMVCNYSFLKKQLNDKIIRLYAPKDRIKDGEFSLDVASKALSFYESYFNVSYPLSKLDMITVADVSFGAMENWGLITYREAVLLVDSENSSIVNKQKVALTVAHELAHQWFGNLVTMEWWTDLWLNEGYASFMQYLSIDHLYPEYNIWIQFLMSTFIKALELDALANTHPIEVPVENPSEITEIFDQISYSKGASIIRMIHNYIGADDFQKGMTLYLNRHAYSNVQTEDLWNDLEETSSKPINKIMSTWTKLPGFPLVSVTENDTNDDSKNRIFIFSQERFYINGSVDNTNTIWMIPITLSTAPNPEKVFKVIILDKKSKVIEIENVPKNAWIKVNVGTVGFFRTLYSRELLKKLLIAIREQSLPASDRLGLLDDLFVIVQSGRKSTAEYLKLLKEFENEREYIVWSSILNNLRKINNILSNESNINSKFKKFGRIFLSQIHSKLGWTPKPTENHLQTLLRLLVLSQLVEFEDASVISEAQRRFQMHVEKESILPADFRSLVYGAVLSVGNSETYEKMLSLYRETSMHEEKNRILSALGSIKDVNILQKILEFSMSEEVRAQDALQAIASVTKSHQGKQLAWQYFKNNCQTFIKRYQSGTLLTRIVETITESFVTEEVIEDIQGFFKNNPVSGTERTVRQSIEIIRFNVAWLNRDKEAIKEFLNLNKDD</sequence>
<keyword evidence="18" id="KW-0732">Signal</keyword>
<comment type="subcellular location">
    <subcellularLocation>
        <location evidence="2">Cell membrane</location>
        <topology evidence="2">Lipid-anchor</topology>
        <topology evidence="2">GPI-anchor</topology>
    </subcellularLocation>
    <subcellularLocation>
        <location evidence="1">Cytoplasm</location>
    </subcellularLocation>
</comment>
<evidence type="ECO:0000256" key="14">
    <source>
        <dbReference type="PIRSR" id="PIRSR634016-1"/>
    </source>
</evidence>
<feature type="binding site" evidence="15">
    <location>
        <position position="326"/>
    </location>
    <ligand>
        <name>Zn(2+)</name>
        <dbReference type="ChEBI" id="CHEBI:29105"/>
        <note>catalytic</note>
    </ligand>
</feature>
<dbReference type="RefSeq" id="XP_016843473.1">
    <property type="nucleotide sequence ID" value="XM_016987984.2"/>
</dbReference>
<evidence type="ECO:0000256" key="16">
    <source>
        <dbReference type="PIRSR" id="PIRSR634016-4"/>
    </source>
</evidence>
<keyword evidence="4 17" id="KW-0031">Aminopeptidase</keyword>
<dbReference type="Gene3D" id="1.25.50.20">
    <property type="match status" value="1"/>
</dbReference>
<feature type="binding site" evidence="15">
    <location>
        <position position="345"/>
    </location>
    <ligand>
        <name>Zn(2+)</name>
        <dbReference type="ChEBI" id="CHEBI:29105"/>
        <note>catalytic</note>
    </ligand>
</feature>
<comment type="cofactor">
    <cofactor evidence="15 17">
        <name>Zn(2+)</name>
        <dbReference type="ChEBI" id="CHEBI:29105"/>
    </cofactor>
    <text evidence="15 17">Binds 1 zinc ion per subunit.</text>
</comment>
<feature type="active site" description="Proton acceptor" evidence="14">
    <location>
        <position position="323"/>
    </location>
</feature>
<dbReference type="FunFam" id="1.10.390.10:FF:000001">
    <property type="entry name" value="Aminopeptidase"/>
    <property type="match status" value="1"/>
</dbReference>
<evidence type="ECO:0000259" key="20">
    <source>
        <dbReference type="Pfam" id="PF11838"/>
    </source>
</evidence>
<evidence type="ECO:0000256" key="9">
    <source>
        <dbReference type="ARBA" id="ARBA00022801"/>
    </source>
</evidence>
<evidence type="ECO:0000256" key="12">
    <source>
        <dbReference type="ARBA" id="ARBA00023288"/>
    </source>
</evidence>
<dbReference type="FunFam" id="2.60.40.1730:FF:000002">
    <property type="entry name" value="Aminopeptidase"/>
    <property type="match status" value="1"/>
</dbReference>
<evidence type="ECO:0000256" key="17">
    <source>
        <dbReference type="RuleBase" id="RU364040"/>
    </source>
</evidence>
<evidence type="ECO:0000256" key="8">
    <source>
        <dbReference type="ARBA" id="ARBA00022723"/>
    </source>
</evidence>
<dbReference type="AlphaFoldDB" id="A0A7M7ITN2"/>
<evidence type="ECO:0000256" key="3">
    <source>
        <dbReference type="ARBA" id="ARBA00010136"/>
    </source>
</evidence>
<evidence type="ECO:0000256" key="2">
    <source>
        <dbReference type="ARBA" id="ARBA00004609"/>
    </source>
</evidence>
<dbReference type="InterPro" id="IPR050344">
    <property type="entry name" value="Peptidase_M1_aminopeptidases"/>
</dbReference>
<dbReference type="GO" id="GO:0098552">
    <property type="term" value="C:side of membrane"/>
    <property type="evidence" value="ECO:0007669"/>
    <property type="project" value="UniProtKB-KW"/>
</dbReference>
<keyword evidence="6" id="KW-0336">GPI-anchor</keyword>
<comment type="similarity">
    <text evidence="3 17">Belongs to the peptidase M1 family.</text>
</comment>
<dbReference type="InterPro" id="IPR014782">
    <property type="entry name" value="Peptidase_M1_dom"/>
</dbReference>
<evidence type="ECO:0000259" key="21">
    <source>
        <dbReference type="Pfam" id="PF17900"/>
    </source>
</evidence>
<dbReference type="SUPFAM" id="SSF63737">
    <property type="entry name" value="Leukotriene A4 hydrolase N-terminal domain"/>
    <property type="match status" value="1"/>
</dbReference>
<dbReference type="GO" id="GO:0016285">
    <property type="term" value="F:alanyl aminopeptidase activity"/>
    <property type="evidence" value="ECO:0007669"/>
    <property type="project" value="UniProtKB-EC"/>
</dbReference>
<evidence type="ECO:0000256" key="7">
    <source>
        <dbReference type="ARBA" id="ARBA00022670"/>
    </source>
</evidence>
<accession>A0A7M7ITN2</accession>
<dbReference type="InterPro" id="IPR045357">
    <property type="entry name" value="Aminopeptidase_N-like_N"/>
</dbReference>
<dbReference type="GO" id="GO:0005615">
    <property type="term" value="C:extracellular space"/>
    <property type="evidence" value="ECO:0007669"/>
    <property type="project" value="TreeGrafter"/>
</dbReference>
<dbReference type="GeneID" id="100116757"/>
<evidence type="ECO:0000259" key="19">
    <source>
        <dbReference type="Pfam" id="PF01433"/>
    </source>
</evidence>
<dbReference type="InParanoid" id="A0A7M7ITN2"/>
<dbReference type="CDD" id="cd09601">
    <property type="entry name" value="M1_APN-Q_like"/>
    <property type="match status" value="1"/>
</dbReference>
<dbReference type="Pfam" id="PF11838">
    <property type="entry name" value="ERAP1_C"/>
    <property type="match status" value="1"/>
</dbReference>
<dbReference type="GO" id="GO:0008270">
    <property type="term" value="F:zinc ion binding"/>
    <property type="evidence" value="ECO:0007669"/>
    <property type="project" value="UniProtKB-UniRule"/>
</dbReference>
<dbReference type="GO" id="GO:0005737">
    <property type="term" value="C:cytoplasm"/>
    <property type="evidence" value="ECO:0007669"/>
    <property type="project" value="UniProtKB-SubCell"/>
</dbReference>
<dbReference type="FunFam" id="1.25.50.20:FF:000002">
    <property type="entry name" value="Aminopeptidase"/>
    <property type="match status" value="1"/>
</dbReference>
<keyword evidence="8 15" id="KW-0479">Metal-binding</keyword>
<evidence type="ECO:0000256" key="4">
    <source>
        <dbReference type="ARBA" id="ARBA00022438"/>
    </source>
</evidence>
<feature type="domain" description="Aminopeptidase N-like N-terminal" evidence="21">
    <location>
        <begin position="32"/>
        <end position="216"/>
    </location>
</feature>
<keyword evidence="12" id="KW-0449">Lipoprotein</keyword>
<dbReference type="PRINTS" id="PR00756">
    <property type="entry name" value="ALADIPTASE"/>
</dbReference>
<dbReference type="Gene3D" id="2.60.40.1910">
    <property type="match status" value="1"/>
</dbReference>
<evidence type="ECO:0000256" key="13">
    <source>
        <dbReference type="ARBA" id="ARBA00052895"/>
    </source>
</evidence>
<keyword evidence="11 17" id="KW-0482">Metalloprotease</keyword>
<feature type="site" description="Transition state stabilizer" evidence="16">
    <location>
        <position position="408"/>
    </location>
</feature>
<feature type="signal peptide" evidence="18">
    <location>
        <begin position="1"/>
        <end position="22"/>
    </location>
</feature>
<dbReference type="EC" id="3.4.11.-" evidence="17"/>
<keyword evidence="10 15" id="KW-0862">Zinc</keyword>
<evidence type="ECO:0000313" key="22">
    <source>
        <dbReference type="EnsemblMetazoa" id="XP_016843473"/>
    </source>
</evidence>
<evidence type="ECO:0000256" key="1">
    <source>
        <dbReference type="ARBA" id="ARBA00004496"/>
    </source>
</evidence>
<dbReference type="InterPro" id="IPR024571">
    <property type="entry name" value="ERAP1-like_C_dom"/>
</dbReference>
<evidence type="ECO:0000256" key="11">
    <source>
        <dbReference type="ARBA" id="ARBA00023049"/>
    </source>
</evidence>
<keyword evidence="7 17" id="KW-0645">Protease</keyword>
<dbReference type="Gene3D" id="2.60.40.1730">
    <property type="entry name" value="tricorn interacting facor f3 domain"/>
    <property type="match status" value="1"/>
</dbReference>
<dbReference type="SMR" id="A0A7M7ITN2"/>
<keyword evidence="5" id="KW-0963">Cytoplasm</keyword>
<evidence type="ECO:0000256" key="15">
    <source>
        <dbReference type="PIRSR" id="PIRSR634016-3"/>
    </source>
</evidence>
<dbReference type="EnsemblMetazoa" id="XM_016987984">
    <property type="protein sequence ID" value="XP_016843473"/>
    <property type="gene ID" value="LOC100116757"/>
</dbReference>
<feature type="domain" description="ERAP1-like C-terminal" evidence="20">
    <location>
        <begin position="550"/>
        <end position="864"/>
    </location>
</feature>
<dbReference type="InterPro" id="IPR027268">
    <property type="entry name" value="Peptidase_M4/M1_CTD_sf"/>
</dbReference>
<keyword evidence="23" id="KW-1185">Reference proteome</keyword>
<comment type="catalytic activity">
    <reaction evidence="13">
        <text>Release of an N-terminal amino acid, preferentially alanine, from a wide range of peptides, amides and arylamides.</text>
        <dbReference type="EC" id="3.4.11.14"/>
    </reaction>
</comment>
<evidence type="ECO:0000256" key="10">
    <source>
        <dbReference type="ARBA" id="ARBA00022833"/>
    </source>
</evidence>
<feature type="chain" id="PRO_5029917960" description="Aminopeptidase" evidence="18">
    <location>
        <begin position="23"/>
        <end position="887"/>
    </location>
</feature>
<dbReference type="FunFam" id="2.60.40.1910:FF:000002">
    <property type="entry name" value="Aminopeptidase"/>
    <property type="match status" value="1"/>
</dbReference>
<name>A0A7M7ITN2_NASVI</name>
<dbReference type="Pfam" id="PF01433">
    <property type="entry name" value="Peptidase_M1"/>
    <property type="match status" value="1"/>
</dbReference>
<dbReference type="InterPro" id="IPR034016">
    <property type="entry name" value="M1_APN-typ"/>
</dbReference>
<feature type="domain" description="Peptidase M1 membrane alanine aminopeptidase" evidence="19">
    <location>
        <begin position="250"/>
        <end position="467"/>
    </location>
</feature>
<evidence type="ECO:0000256" key="6">
    <source>
        <dbReference type="ARBA" id="ARBA00022622"/>
    </source>
</evidence>
<dbReference type="OrthoDB" id="275509at2759"/>
<dbReference type="GO" id="GO:0005886">
    <property type="term" value="C:plasma membrane"/>
    <property type="evidence" value="ECO:0007669"/>
    <property type="project" value="UniProtKB-SubCell"/>
</dbReference>
<protein>
    <recommendedName>
        <fullName evidence="17">Aminopeptidase</fullName>
        <ecNumber evidence="17">3.4.11.-</ecNumber>
    </recommendedName>
</protein>
<dbReference type="InterPro" id="IPR042097">
    <property type="entry name" value="Aminopeptidase_N-like_N_sf"/>
</dbReference>
<proteinExistence type="inferred from homology"/>
<dbReference type="Pfam" id="PF17900">
    <property type="entry name" value="Peptidase_M1_N"/>
    <property type="match status" value="1"/>
</dbReference>
<dbReference type="Gene3D" id="1.10.390.10">
    <property type="entry name" value="Neutral Protease Domain 2"/>
    <property type="match status" value="1"/>
</dbReference>
<evidence type="ECO:0000256" key="5">
    <source>
        <dbReference type="ARBA" id="ARBA00022490"/>
    </source>
</evidence>
<evidence type="ECO:0000313" key="23">
    <source>
        <dbReference type="Proteomes" id="UP000002358"/>
    </source>
</evidence>
<dbReference type="GO" id="GO:0006508">
    <property type="term" value="P:proteolysis"/>
    <property type="evidence" value="ECO:0007669"/>
    <property type="project" value="UniProtKB-KW"/>
</dbReference>
<dbReference type="PANTHER" id="PTHR11533:SF174">
    <property type="entry name" value="PUROMYCIN-SENSITIVE AMINOPEPTIDASE-RELATED"/>
    <property type="match status" value="1"/>
</dbReference>
<evidence type="ECO:0000256" key="18">
    <source>
        <dbReference type="SAM" id="SignalP"/>
    </source>
</evidence>
<dbReference type="GO" id="GO:0043171">
    <property type="term" value="P:peptide catabolic process"/>
    <property type="evidence" value="ECO:0007669"/>
    <property type="project" value="TreeGrafter"/>
</dbReference>
<keyword evidence="6" id="KW-0472">Membrane</keyword>
<organism evidence="22 23">
    <name type="scientific">Nasonia vitripennis</name>
    <name type="common">Parasitic wasp</name>
    <dbReference type="NCBI Taxonomy" id="7425"/>
    <lineage>
        <taxon>Eukaryota</taxon>
        <taxon>Metazoa</taxon>
        <taxon>Ecdysozoa</taxon>
        <taxon>Arthropoda</taxon>
        <taxon>Hexapoda</taxon>
        <taxon>Insecta</taxon>
        <taxon>Pterygota</taxon>
        <taxon>Neoptera</taxon>
        <taxon>Endopterygota</taxon>
        <taxon>Hymenoptera</taxon>
        <taxon>Apocrita</taxon>
        <taxon>Proctotrupomorpha</taxon>
        <taxon>Chalcidoidea</taxon>
        <taxon>Pteromalidae</taxon>
        <taxon>Pteromalinae</taxon>
        <taxon>Nasonia</taxon>
    </lineage>
</organism>
<dbReference type="PANTHER" id="PTHR11533">
    <property type="entry name" value="PROTEASE M1 ZINC METALLOPROTEASE"/>
    <property type="match status" value="1"/>
</dbReference>
<dbReference type="SUPFAM" id="SSF55486">
    <property type="entry name" value="Metalloproteases ('zincins'), catalytic domain"/>
    <property type="match status" value="1"/>
</dbReference>
<dbReference type="GO" id="GO:0070006">
    <property type="term" value="F:metalloaminopeptidase activity"/>
    <property type="evidence" value="ECO:0007669"/>
    <property type="project" value="TreeGrafter"/>
</dbReference>
<dbReference type="InterPro" id="IPR001930">
    <property type="entry name" value="Peptidase_M1"/>
</dbReference>
<keyword evidence="6" id="KW-0325">Glycoprotein</keyword>
<reference evidence="22" key="1">
    <citation type="submission" date="2021-01" db="UniProtKB">
        <authorList>
            <consortium name="EnsemblMetazoa"/>
        </authorList>
    </citation>
    <scope>IDENTIFICATION</scope>
</reference>
<keyword evidence="9 17" id="KW-0378">Hydrolase</keyword>
<feature type="binding site" evidence="15">
    <location>
        <position position="322"/>
    </location>
    <ligand>
        <name>Zn(2+)</name>
        <dbReference type="ChEBI" id="CHEBI:29105"/>
        <note>catalytic</note>
    </ligand>
</feature>
<dbReference type="GO" id="GO:0042277">
    <property type="term" value="F:peptide binding"/>
    <property type="evidence" value="ECO:0007669"/>
    <property type="project" value="TreeGrafter"/>
</dbReference>
<dbReference type="Proteomes" id="UP000002358">
    <property type="component" value="Chromosome 4"/>
</dbReference>